<keyword evidence="8" id="KW-1185">Reference proteome</keyword>
<dbReference type="InterPro" id="IPR025774">
    <property type="entry name" value="PiNMT-like"/>
</dbReference>
<organism evidence="7 8">
    <name type="scientific">Cyanidioschyzon merolae (strain NIES-3377 / 10D)</name>
    <name type="common">Unicellular red alga</name>
    <dbReference type="NCBI Taxonomy" id="280699"/>
    <lineage>
        <taxon>Eukaryota</taxon>
        <taxon>Rhodophyta</taxon>
        <taxon>Bangiophyceae</taxon>
        <taxon>Cyanidiales</taxon>
        <taxon>Cyanidiaceae</taxon>
        <taxon>Cyanidioschyzon</taxon>
    </lineage>
</organism>
<dbReference type="OMA" id="GIWEREY"/>
<dbReference type="eggNOG" id="KOG1269">
    <property type="taxonomic scope" value="Eukaryota"/>
</dbReference>
<gene>
    <name evidence="7" type="ORF">CYME_CMT560C</name>
</gene>
<dbReference type="Pfam" id="PF08241">
    <property type="entry name" value="Methyltransf_11"/>
    <property type="match status" value="1"/>
</dbReference>
<keyword evidence="3 4" id="KW-0949">S-adenosyl-L-methionine</keyword>
<dbReference type="PANTHER" id="PTHR44068">
    <property type="entry name" value="ZGC:194242"/>
    <property type="match status" value="1"/>
</dbReference>
<evidence type="ECO:0000313" key="8">
    <source>
        <dbReference type="Proteomes" id="UP000007014"/>
    </source>
</evidence>
<comment type="similarity">
    <text evidence="4">Belongs to the class I-like SAM-binding methyltransferase superfamily. gTMT family.</text>
</comment>
<dbReference type="Gene3D" id="3.40.50.150">
    <property type="entry name" value="Vaccinia Virus protein VP39"/>
    <property type="match status" value="1"/>
</dbReference>
<dbReference type="Proteomes" id="UP000007014">
    <property type="component" value="Chromosome 20"/>
</dbReference>
<evidence type="ECO:0000313" key="7">
    <source>
        <dbReference type="EMBL" id="BAM83473.1"/>
    </source>
</evidence>
<keyword evidence="2 4" id="KW-0808">Transferase</keyword>
<evidence type="ECO:0000259" key="6">
    <source>
        <dbReference type="Pfam" id="PF08241"/>
    </source>
</evidence>
<proteinExistence type="inferred from homology"/>
<dbReference type="KEGG" id="cme:CYME_CMT560C"/>
<keyword evidence="5" id="KW-0472">Membrane</keyword>
<dbReference type="Gramene" id="CMT560CT">
    <property type="protein sequence ID" value="CMT560CT"/>
    <property type="gene ID" value="CMT560C"/>
</dbReference>
<evidence type="ECO:0000256" key="5">
    <source>
        <dbReference type="SAM" id="Phobius"/>
    </source>
</evidence>
<feature type="region of interest" description="SAM motif I" evidence="4">
    <location>
        <begin position="260"/>
        <end position="269"/>
    </location>
</feature>
<dbReference type="STRING" id="280699.M1VMR8"/>
<keyword evidence="5" id="KW-0812">Transmembrane</keyword>
<reference evidence="7 8" key="2">
    <citation type="journal article" date="2007" name="BMC Biol.">
        <title>A 100%-complete sequence reveals unusually simple genomic features in the hot-spring red alga Cyanidioschyzon merolae.</title>
        <authorList>
            <person name="Nozaki H."/>
            <person name="Takano H."/>
            <person name="Misumi O."/>
            <person name="Terasawa K."/>
            <person name="Matsuzaki M."/>
            <person name="Maruyama S."/>
            <person name="Nishida K."/>
            <person name="Yagisawa F."/>
            <person name="Yoshida Y."/>
            <person name="Fujiwara T."/>
            <person name="Takio S."/>
            <person name="Tamura K."/>
            <person name="Chung S.J."/>
            <person name="Nakamura S."/>
            <person name="Kuroiwa H."/>
            <person name="Tanaka K."/>
            <person name="Sato N."/>
            <person name="Kuroiwa T."/>
        </authorList>
    </citation>
    <scope>NUCLEOTIDE SEQUENCE [LARGE SCALE GENOMIC DNA]</scope>
    <source>
        <strain evidence="7 8">10D</strain>
    </source>
</reference>
<name>M1VMR8_CYAM1</name>
<dbReference type="InterPro" id="IPR013216">
    <property type="entry name" value="Methyltransf_11"/>
</dbReference>
<feature type="transmembrane region" description="Helical" evidence="5">
    <location>
        <begin position="126"/>
        <end position="144"/>
    </location>
</feature>
<dbReference type="PROSITE" id="PS51581">
    <property type="entry name" value="SAM_GTMT"/>
    <property type="match status" value="1"/>
</dbReference>
<dbReference type="RefSeq" id="XP_005539509.1">
    <property type="nucleotide sequence ID" value="XM_005539452.1"/>
</dbReference>
<dbReference type="SUPFAM" id="SSF53335">
    <property type="entry name" value="S-adenosyl-L-methionine-dependent methyltransferases"/>
    <property type="match status" value="1"/>
</dbReference>
<dbReference type="GO" id="GO:0008757">
    <property type="term" value="F:S-adenosylmethionine-dependent methyltransferase activity"/>
    <property type="evidence" value="ECO:0007669"/>
    <property type="project" value="InterPro"/>
</dbReference>
<evidence type="ECO:0000256" key="2">
    <source>
        <dbReference type="ARBA" id="ARBA00022679"/>
    </source>
</evidence>
<dbReference type="GO" id="GO:0032259">
    <property type="term" value="P:methylation"/>
    <property type="evidence" value="ECO:0007669"/>
    <property type="project" value="UniProtKB-UniRule"/>
</dbReference>
<dbReference type="AlphaFoldDB" id="M1VMR8"/>
<dbReference type="OrthoDB" id="3885at2759"/>
<dbReference type="CDD" id="cd02440">
    <property type="entry name" value="AdoMet_MTases"/>
    <property type="match status" value="1"/>
</dbReference>
<dbReference type="InterPro" id="IPR050447">
    <property type="entry name" value="Erg6_SMT_methyltransf"/>
</dbReference>
<dbReference type="InterPro" id="IPR029063">
    <property type="entry name" value="SAM-dependent_MTases_sf"/>
</dbReference>
<reference evidence="7 8" key="1">
    <citation type="journal article" date="2004" name="Nature">
        <title>Genome sequence of the ultrasmall unicellular red alga Cyanidioschyzon merolae 10D.</title>
        <authorList>
            <person name="Matsuzaki M."/>
            <person name="Misumi O."/>
            <person name="Shin-i T."/>
            <person name="Maruyama S."/>
            <person name="Takahara M."/>
            <person name="Miyagishima S."/>
            <person name="Mori T."/>
            <person name="Nishida K."/>
            <person name="Yagisawa F."/>
            <person name="Nishida K."/>
            <person name="Yoshida Y."/>
            <person name="Nishimura Y."/>
            <person name="Nakao S."/>
            <person name="Kobayashi T."/>
            <person name="Momoyama Y."/>
            <person name="Higashiyama T."/>
            <person name="Minoda A."/>
            <person name="Sano M."/>
            <person name="Nomoto H."/>
            <person name="Oishi K."/>
            <person name="Hayashi H."/>
            <person name="Ohta F."/>
            <person name="Nishizaka S."/>
            <person name="Haga S."/>
            <person name="Miura S."/>
            <person name="Morishita T."/>
            <person name="Kabeya Y."/>
            <person name="Terasawa K."/>
            <person name="Suzuki Y."/>
            <person name="Ishii Y."/>
            <person name="Asakawa S."/>
            <person name="Takano H."/>
            <person name="Ohta N."/>
            <person name="Kuroiwa H."/>
            <person name="Tanaka K."/>
            <person name="Shimizu N."/>
            <person name="Sugano S."/>
            <person name="Sato N."/>
            <person name="Nozaki H."/>
            <person name="Ogasawara N."/>
            <person name="Kohara Y."/>
            <person name="Kuroiwa T."/>
        </authorList>
    </citation>
    <scope>NUCLEOTIDE SEQUENCE [LARGE SCALE GENOMIC DNA]</scope>
    <source>
        <strain evidence="7 8">10D</strain>
    </source>
</reference>
<keyword evidence="5" id="KW-1133">Transmembrane helix</keyword>
<evidence type="ECO:0000256" key="3">
    <source>
        <dbReference type="ARBA" id="ARBA00022691"/>
    </source>
</evidence>
<dbReference type="EMBL" id="AP006502">
    <property type="protein sequence ID" value="BAM83473.1"/>
    <property type="molecule type" value="Genomic_DNA"/>
</dbReference>
<accession>M1VMR8</accession>
<dbReference type="GeneID" id="16997729"/>
<dbReference type="PANTHER" id="PTHR44068:SF11">
    <property type="entry name" value="GERANYL DIPHOSPHATE 2-C-METHYLTRANSFERASE"/>
    <property type="match status" value="1"/>
</dbReference>
<sequence>MHQLAFAHAWAVPKSHAPGKRGGLLRFTDDRLSRFATHRLRCWNHRRITRLAGYAQRRSSCVSAVEYGAPLLQTELVAQSVLSTANRASVRVPATERTINERLSWNTLSTWTQNARERLRVHPGRALSIAAITILAIATLYRFIMARRRTEYLLKRKALGLDTTPAAAGPQWRLPGDETKATESAGLAQRIATFYDLQSELWEQVWGEHMHHGFYNVDGTRDGKDDRQAQIDMMDRLLHYSGVDASIRSAIGAGHRRLRVLDVGCGIGGASRYIALRYGADVHVTGVTLSPVQASRAQVLTRQLRLEDRVETVVADALALPFPDNAFDVIWSMESAEHMPNKFRFMEECARVLRPGGILAMTAWCHRRCPPPFTDADRRIYRKVCAYYCIPFLCTLDEFENYAWQCGLVDIETADWTRATLPFWPAVARSALQRKALLGLVEGGWPVIRSALAIRWMIRGFRRNLFVIGALRAVKPAPR</sequence>
<dbReference type="HOGENOM" id="CLU_570348_0_0_1"/>
<feature type="domain" description="Methyltransferase type 11" evidence="6">
    <location>
        <begin position="261"/>
        <end position="360"/>
    </location>
</feature>
<keyword evidence="1 4" id="KW-0489">Methyltransferase</keyword>
<evidence type="ECO:0000256" key="1">
    <source>
        <dbReference type="ARBA" id="ARBA00022603"/>
    </source>
</evidence>
<protein>
    <submittedName>
        <fullName evidence="7">Probable delta(24)-sterol C-methyltransferase</fullName>
    </submittedName>
</protein>
<feature type="region of interest" description="SAM motif III" evidence="4">
    <location>
        <begin position="352"/>
        <end position="361"/>
    </location>
</feature>
<evidence type="ECO:0000256" key="4">
    <source>
        <dbReference type="PROSITE-ProRule" id="PRU00914"/>
    </source>
</evidence>
<feature type="region of interest" description="SAM motif II" evidence="4">
    <location>
        <begin position="325"/>
        <end position="333"/>
    </location>
</feature>